<sequence>MLSATGWGVLFSGVALTGAGYGLGYSEALVLGSACLLAVVVAVVWTAPRTELTARRRIAPRKVSRGDDADGVVTLVNTGRGTRRGLRATDLCGGVPLGVDVPVLSPGEEHEVRYALPTERRGRIPVGPLKLERTDPLGLSRRVRSYGSVDTLVVRPRVCLLPVLPSGKAHHVEGPTSDTADDGSLTFHALREYVLGDDLRRVHWRSTARTGTLMVRQMVDVSLPHTTIVLDSRPAAYQDEDDFELAVDTAASIGYAAARSNFPVHLVCETGAILHTDGSGNDADAVLDRLALLGQSTRDSLAAAFDELEQARGGGSLIVVTGTADTSGLTALGRVRRRFDRAVLLRVGAGAGTDPGVAGPGPSGAGAGGPRTGGGTGGLAEATAVAADVPQMHITSLRALLAGWRWEAVR</sequence>
<feature type="region of interest" description="Disordered" evidence="1">
    <location>
        <begin position="353"/>
        <end position="378"/>
    </location>
</feature>
<feature type="domain" description="DUF58" evidence="3">
    <location>
        <begin position="190"/>
        <end position="321"/>
    </location>
</feature>
<evidence type="ECO:0000313" key="5">
    <source>
        <dbReference type="Proteomes" id="UP000050867"/>
    </source>
</evidence>
<organism evidence="4 5">
    <name type="scientific">Wenjunlia vitaminophila</name>
    <name type="common">Streptomyces vitaminophilus</name>
    <dbReference type="NCBI Taxonomy" id="76728"/>
    <lineage>
        <taxon>Bacteria</taxon>
        <taxon>Bacillati</taxon>
        <taxon>Actinomycetota</taxon>
        <taxon>Actinomycetes</taxon>
        <taxon>Kitasatosporales</taxon>
        <taxon>Streptomycetaceae</taxon>
        <taxon>Wenjunlia</taxon>
    </lineage>
</organism>
<accession>A0A0T6LXY0</accession>
<dbReference type="STRING" id="76728.AQ490_13065"/>
<dbReference type="eggNOG" id="COG1721">
    <property type="taxonomic scope" value="Bacteria"/>
</dbReference>
<evidence type="ECO:0000256" key="1">
    <source>
        <dbReference type="SAM" id="MobiDB-lite"/>
    </source>
</evidence>
<dbReference type="InterPro" id="IPR002881">
    <property type="entry name" value="DUF58"/>
</dbReference>
<dbReference type="Proteomes" id="UP000050867">
    <property type="component" value="Unassembled WGS sequence"/>
</dbReference>
<dbReference type="OrthoDB" id="9812729at2"/>
<keyword evidence="5" id="KW-1185">Reference proteome</keyword>
<comment type="caution">
    <text evidence="4">The sequence shown here is derived from an EMBL/GenBank/DDBJ whole genome shotgun (WGS) entry which is preliminary data.</text>
</comment>
<dbReference type="EMBL" id="LLZU01000003">
    <property type="protein sequence ID" value="KRV50877.1"/>
    <property type="molecule type" value="Genomic_DNA"/>
</dbReference>
<feature type="transmembrane region" description="Helical" evidence="2">
    <location>
        <begin position="28"/>
        <end position="47"/>
    </location>
</feature>
<keyword evidence="2" id="KW-1133">Transmembrane helix</keyword>
<keyword evidence="2" id="KW-0812">Transmembrane</keyword>
<protein>
    <recommendedName>
        <fullName evidence="3">DUF58 domain-containing protein</fullName>
    </recommendedName>
</protein>
<reference evidence="4 5" key="1">
    <citation type="submission" date="2015-10" db="EMBL/GenBank/DDBJ databases">
        <title>Draft genome sequence of pyrrolomycin-producing Streptomyces vitaminophilus.</title>
        <authorList>
            <person name="Graham D.E."/>
            <person name="Mahan K.M."/>
            <person name="Klingeman D.M."/>
            <person name="Hettich R.L."/>
            <person name="Parry R.J."/>
        </authorList>
    </citation>
    <scope>NUCLEOTIDE SEQUENCE [LARGE SCALE GENOMIC DNA]</scope>
    <source>
        <strain evidence="4 5">ATCC 31673</strain>
    </source>
</reference>
<keyword evidence="2" id="KW-0472">Membrane</keyword>
<dbReference type="Pfam" id="PF01882">
    <property type="entry name" value="DUF58"/>
    <property type="match status" value="1"/>
</dbReference>
<evidence type="ECO:0000256" key="2">
    <source>
        <dbReference type="SAM" id="Phobius"/>
    </source>
</evidence>
<evidence type="ECO:0000259" key="3">
    <source>
        <dbReference type="Pfam" id="PF01882"/>
    </source>
</evidence>
<dbReference type="PANTHER" id="PTHR34351">
    <property type="entry name" value="SLR1927 PROTEIN-RELATED"/>
    <property type="match status" value="1"/>
</dbReference>
<dbReference type="AlphaFoldDB" id="A0A0T6LXY0"/>
<gene>
    <name evidence="4" type="ORF">AQ490_13065</name>
</gene>
<evidence type="ECO:0000313" key="4">
    <source>
        <dbReference type="EMBL" id="KRV50877.1"/>
    </source>
</evidence>
<dbReference type="PANTHER" id="PTHR34351:SF1">
    <property type="entry name" value="SLR1927 PROTEIN"/>
    <property type="match status" value="1"/>
</dbReference>
<name>A0A0T6LXY0_WENVI</name>
<dbReference type="RefSeq" id="WP_018383640.1">
    <property type="nucleotide sequence ID" value="NZ_LLZU01000003.1"/>
</dbReference>
<proteinExistence type="predicted"/>